<feature type="region of interest" description="Disordered" evidence="1">
    <location>
        <begin position="271"/>
        <end position="316"/>
    </location>
</feature>
<proteinExistence type="predicted"/>
<organism evidence="2 3">
    <name type="scientific">Boletus reticuloceps</name>
    <dbReference type="NCBI Taxonomy" id="495285"/>
    <lineage>
        <taxon>Eukaryota</taxon>
        <taxon>Fungi</taxon>
        <taxon>Dikarya</taxon>
        <taxon>Basidiomycota</taxon>
        <taxon>Agaricomycotina</taxon>
        <taxon>Agaricomycetes</taxon>
        <taxon>Agaricomycetidae</taxon>
        <taxon>Boletales</taxon>
        <taxon>Boletineae</taxon>
        <taxon>Boletaceae</taxon>
        <taxon>Boletoideae</taxon>
        <taxon>Boletus</taxon>
    </lineage>
</organism>
<comment type="caution">
    <text evidence="2">The sequence shown here is derived from an EMBL/GenBank/DDBJ whole genome shotgun (WGS) entry which is preliminary data.</text>
</comment>
<sequence>MTIRKAADASPRVPIFVDATLRRRSSRLSRWLSELQASAPPDLLMLIQSVLGAIHDGDSLYDYVVVDEDIALECPPEDSPMIRFPSHESTPTDIATPRSTVRLINPSQSLRQFHLSRHSVSPSPRTTAPQSPSRLPGFHRTSRGDLTSVTSGLSYHSRSTSLQTSLPRNASQIYSAPRASSWRWRPSVLGHFSSASIPDTDARISPGDSFTDRSRSRPSISSSNTCSSITTPTTMSMHENGESPVPSTPPSKTSSLFGSLRVLSQTGGIVSQPFFKSDNSSASSPSLRPHYPASAPHLPERQTMPSSSPKGESGRLSFTFKRRDHSGGLNQIFVEEPDDSQPHVLFAGKTGGPRLSLSSLGSPTRHSRKRKLVVSGIPLNDTRRLDAIQRWCQSFGEVDQITRMPNGDLHINFQRTEVADTVCRVRAKVNIVGAGSVHLSWVTGNKRT</sequence>
<dbReference type="AlphaFoldDB" id="A0A8I2Z1Z7"/>
<name>A0A8I2Z1Z7_9AGAM</name>
<evidence type="ECO:0000313" key="2">
    <source>
        <dbReference type="EMBL" id="KAG6380842.1"/>
    </source>
</evidence>
<gene>
    <name evidence="2" type="ORF">JVT61DRAFT_5228</name>
</gene>
<feature type="compositionally biased region" description="Low complexity" evidence="1">
    <location>
        <begin position="217"/>
        <end position="237"/>
    </location>
</feature>
<dbReference type="EMBL" id="JAGFBS010000002">
    <property type="protein sequence ID" value="KAG6380842.1"/>
    <property type="molecule type" value="Genomic_DNA"/>
</dbReference>
<feature type="region of interest" description="Disordered" evidence="1">
    <location>
        <begin position="195"/>
        <end position="256"/>
    </location>
</feature>
<evidence type="ECO:0000313" key="3">
    <source>
        <dbReference type="Proteomes" id="UP000683000"/>
    </source>
</evidence>
<evidence type="ECO:0000256" key="1">
    <source>
        <dbReference type="SAM" id="MobiDB-lite"/>
    </source>
</evidence>
<feature type="compositionally biased region" description="Polar residues" evidence="1">
    <location>
        <begin position="118"/>
        <end position="133"/>
    </location>
</feature>
<keyword evidence="3" id="KW-1185">Reference proteome</keyword>
<protein>
    <submittedName>
        <fullName evidence="2">Uncharacterized protein</fullName>
    </submittedName>
</protein>
<accession>A0A8I2Z1Z7</accession>
<feature type="compositionally biased region" description="Polar residues" evidence="1">
    <location>
        <begin position="277"/>
        <end position="286"/>
    </location>
</feature>
<dbReference type="OrthoDB" id="3071736at2759"/>
<feature type="region of interest" description="Disordered" evidence="1">
    <location>
        <begin position="115"/>
        <end position="152"/>
    </location>
</feature>
<reference evidence="2" key="1">
    <citation type="submission" date="2021-03" db="EMBL/GenBank/DDBJ databases">
        <title>Evolutionary innovations through gain and loss of genes in the ectomycorrhizal Boletales.</title>
        <authorList>
            <person name="Wu G."/>
            <person name="Miyauchi S."/>
            <person name="Morin E."/>
            <person name="Yang Z.-L."/>
            <person name="Xu J."/>
            <person name="Martin F.M."/>
        </authorList>
    </citation>
    <scope>NUCLEOTIDE SEQUENCE</scope>
    <source>
        <strain evidence="2">BR01</strain>
    </source>
</reference>
<dbReference type="Proteomes" id="UP000683000">
    <property type="component" value="Unassembled WGS sequence"/>
</dbReference>